<dbReference type="RefSeq" id="WP_344727570.1">
    <property type="nucleotide sequence ID" value="NZ_BAABBI010000001.1"/>
</dbReference>
<evidence type="ECO:0008006" key="4">
    <source>
        <dbReference type="Google" id="ProtNLM"/>
    </source>
</evidence>
<dbReference type="Gene3D" id="1.25.40.10">
    <property type="entry name" value="Tetratricopeptide repeat domain"/>
    <property type="match status" value="1"/>
</dbReference>
<dbReference type="SUPFAM" id="SSF48452">
    <property type="entry name" value="TPR-like"/>
    <property type="match status" value="1"/>
</dbReference>
<keyword evidence="1" id="KW-0812">Transmembrane</keyword>
<name>A0ABP7GYI3_9FLAO</name>
<keyword evidence="3" id="KW-1185">Reference proteome</keyword>
<dbReference type="Proteomes" id="UP001501456">
    <property type="component" value="Unassembled WGS sequence"/>
</dbReference>
<sequence length="245" mass="28176">MQEQDYITFEAYLTGDLKPEEQLAFEKRLSTDADVKLAFESYKNASKFLKHHIENDEKNQAFKTNLESVSNTYFQNKAVAKNKVKRINPWYYSVAAAAILFIGFFIGQQFSNPVYDDYANYESISLTVRGSQQDVLTKAETAFNNKNYQNANKYFSELIKTDASNLELKLYNAVALVELDRFDEADAVFENIIASPSVYRNKATWYLALSKLKQEDNIACLKILQTLPKDADDYKQAQKLIKKLD</sequence>
<comment type="caution">
    <text evidence="2">The sequence shown here is derived from an EMBL/GenBank/DDBJ whole genome shotgun (WGS) entry which is preliminary data.</text>
</comment>
<gene>
    <name evidence="2" type="ORF">GCM10022271_09170</name>
</gene>
<dbReference type="InterPro" id="IPR011990">
    <property type="entry name" value="TPR-like_helical_dom_sf"/>
</dbReference>
<protein>
    <recommendedName>
        <fullName evidence="4">Tetratricopeptide repeat protein</fullName>
    </recommendedName>
</protein>
<feature type="transmembrane region" description="Helical" evidence="1">
    <location>
        <begin position="90"/>
        <end position="107"/>
    </location>
</feature>
<evidence type="ECO:0000313" key="2">
    <source>
        <dbReference type="EMBL" id="GAA3779076.1"/>
    </source>
</evidence>
<keyword evidence="1" id="KW-1133">Transmembrane helix</keyword>
<reference evidence="3" key="1">
    <citation type="journal article" date="2019" name="Int. J. Syst. Evol. Microbiol.">
        <title>The Global Catalogue of Microorganisms (GCM) 10K type strain sequencing project: providing services to taxonomists for standard genome sequencing and annotation.</title>
        <authorList>
            <consortium name="The Broad Institute Genomics Platform"/>
            <consortium name="The Broad Institute Genome Sequencing Center for Infectious Disease"/>
            <person name="Wu L."/>
            <person name="Ma J."/>
        </authorList>
    </citation>
    <scope>NUCLEOTIDE SEQUENCE [LARGE SCALE GENOMIC DNA]</scope>
    <source>
        <strain evidence="3">JCM 17525</strain>
    </source>
</reference>
<dbReference type="EMBL" id="BAABBI010000001">
    <property type="protein sequence ID" value="GAA3779076.1"/>
    <property type="molecule type" value="Genomic_DNA"/>
</dbReference>
<evidence type="ECO:0000313" key="3">
    <source>
        <dbReference type="Proteomes" id="UP001501456"/>
    </source>
</evidence>
<accession>A0ABP7GYI3</accession>
<evidence type="ECO:0000256" key="1">
    <source>
        <dbReference type="SAM" id="Phobius"/>
    </source>
</evidence>
<keyword evidence="1" id="KW-0472">Membrane</keyword>
<proteinExistence type="predicted"/>
<organism evidence="2 3">
    <name type="scientific">Corallibacter vietnamensis</name>
    <dbReference type="NCBI Taxonomy" id="904130"/>
    <lineage>
        <taxon>Bacteria</taxon>
        <taxon>Pseudomonadati</taxon>
        <taxon>Bacteroidota</taxon>
        <taxon>Flavobacteriia</taxon>
        <taxon>Flavobacteriales</taxon>
        <taxon>Flavobacteriaceae</taxon>
        <taxon>Corallibacter</taxon>
    </lineage>
</organism>